<dbReference type="InterPro" id="IPR023795">
    <property type="entry name" value="Serpin_CS"/>
</dbReference>
<dbReference type="PANTHER" id="PTHR11461:SF211">
    <property type="entry name" value="GH10112P-RELATED"/>
    <property type="match status" value="1"/>
</dbReference>
<keyword evidence="2" id="KW-0732">Signal</keyword>
<sequence>MKKIKCNKRKAAAALSIILAATSVLGMAGCSRTATETKAESLMEGITQKEAVKKEADDRFIASTADFSVELFKMTVTDQKNSLVSPLSVMLALAMTANGADAETRTQMETLLGGTITTEELNEYLFSYVESLPNEEKSKLGIANSIWFREDEDQFKPATDFLQTNADYYGADMYKAPFDDQTLKDINSWVDENTDGLIDGILDKIDSSTMMYIFNAIVFDAEWERVYAKEDVMEGEFKDADGSTQNAEFMFSKESRYIETDKATGFIKPYAKGGYSFVALLPEEGMDMGEYIDTLTGDKFRSMVKGAEETVVNATMPKFSYEYEIKMNEALSELGMPDAFSPDDADFSRLGSSPIGSLYIGEVLHKTFIAVDELGTKAGAVTKVQIDVTSARDYEEVVLDRPFVYAIVDNATGLPVFMGTVMSVE</sequence>
<keyword evidence="5" id="KW-1185">Reference proteome</keyword>
<dbReference type="InterPro" id="IPR000215">
    <property type="entry name" value="Serpin_fam"/>
</dbReference>
<dbReference type="RefSeq" id="WP_091234598.1">
    <property type="nucleotide sequence ID" value="NZ_FMKA01000015.1"/>
</dbReference>
<evidence type="ECO:0000313" key="4">
    <source>
        <dbReference type="EMBL" id="SCP97945.1"/>
    </source>
</evidence>
<accession>A0A1D3TUZ2</accession>
<dbReference type="PROSITE" id="PS00284">
    <property type="entry name" value="SERPIN"/>
    <property type="match status" value="1"/>
</dbReference>
<dbReference type="InterPro" id="IPR023796">
    <property type="entry name" value="Serpin_dom"/>
</dbReference>
<evidence type="ECO:0000256" key="2">
    <source>
        <dbReference type="SAM" id="SignalP"/>
    </source>
</evidence>
<reference evidence="4 5" key="1">
    <citation type="submission" date="2016-09" db="EMBL/GenBank/DDBJ databases">
        <authorList>
            <person name="Capua I."/>
            <person name="De Benedictis P."/>
            <person name="Joannis T."/>
            <person name="Lombin L.H."/>
            <person name="Cattoli G."/>
        </authorList>
    </citation>
    <scope>NUCLEOTIDE SEQUENCE [LARGE SCALE GENOMIC DNA]</scope>
    <source>
        <strain evidence="4 5">GluBS11</strain>
    </source>
</reference>
<dbReference type="InterPro" id="IPR042178">
    <property type="entry name" value="Serpin_sf_1"/>
</dbReference>
<dbReference type="PROSITE" id="PS51257">
    <property type="entry name" value="PROKAR_LIPOPROTEIN"/>
    <property type="match status" value="1"/>
</dbReference>
<dbReference type="SMART" id="SM00093">
    <property type="entry name" value="SERPIN"/>
    <property type="match status" value="1"/>
</dbReference>
<dbReference type="Gene3D" id="3.30.497.10">
    <property type="entry name" value="Antithrombin, subunit I, domain 2"/>
    <property type="match status" value="1"/>
</dbReference>
<dbReference type="Pfam" id="PF00079">
    <property type="entry name" value="Serpin"/>
    <property type="match status" value="1"/>
</dbReference>
<dbReference type="SUPFAM" id="SSF56574">
    <property type="entry name" value="Serpins"/>
    <property type="match status" value="1"/>
</dbReference>
<comment type="similarity">
    <text evidence="1">Belongs to the serpin family.</text>
</comment>
<feature type="chain" id="PRO_5038596235" evidence="2">
    <location>
        <begin position="29"/>
        <end position="425"/>
    </location>
</feature>
<dbReference type="InterPro" id="IPR042185">
    <property type="entry name" value="Serpin_sf_2"/>
</dbReference>
<dbReference type="STRING" id="1619234.SAMN05421730_101524"/>
<name>A0A1D3TUZ2_9FIRM</name>
<dbReference type="Gene3D" id="2.30.39.10">
    <property type="entry name" value="Alpha-1-antitrypsin, domain 1"/>
    <property type="match status" value="1"/>
</dbReference>
<dbReference type="Proteomes" id="UP000199315">
    <property type="component" value="Unassembled WGS sequence"/>
</dbReference>
<evidence type="ECO:0000256" key="1">
    <source>
        <dbReference type="RuleBase" id="RU000411"/>
    </source>
</evidence>
<dbReference type="GO" id="GO:0004867">
    <property type="term" value="F:serine-type endopeptidase inhibitor activity"/>
    <property type="evidence" value="ECO:0007669"/>
    <property type="project" value="InterPro"/>
</dbReference>
<evidence type="ECO:0000313" key="5">
    <source>
        <dbReference type="Proteomes" id="UP000199315"/>
    </source>
</evidence>
<evidence type="ECO:0000259" key="3">
    <source>
        <dbReference type="SMART" id="SM00093"/>
    </source>
</evidence>
<feature type="signal peptide" evidence="2">
    <location>
        <begin position="1"/>
        <end position="28"/>
    </location>
</feature>
<dbReference type="EMBL" id="FMKA01000015">
    <property type="protein sequence ID" value="SCP97945.1"/>
    <property type="molecule type" value="Genomic_DNA"/>
</dbReference>
<dbReference type="OrthoDB" id="9764871at2"/>
<gene>
    <name evidence="4" type="ORF">SAMN05421730_101524</name>
</gene>
<dbReference type="AlphaFoldDB" id="A0A1D3TUZ2"/>
<protein>
    <submittedName>
        <fullName evidence="4">Serpin B</fullName>
    </submittedName>
</protein>
<dbReference type="CDD" id="cd19589">
    <property type="entry name" value="serpin_tengpin-like"/>
    <property type="match status" value="1"/>
</dbReference>
<proteinExistence type="inferred from homology"/>
<dbReference type="GO" id="GO:0005615">
    <property type="term" value="C:extracellular space"/>
    <property type="evidence" value="ECO:0007669"/>
    <property type="project" value="InterPro"/>
</dbReference>
<organism evidence="4 5">
    <name type="scientific">Anaerobium acetethylicum</name>
    <dbReference type="NCBI Taxonomy" id="1619234"/>
    <lineage>
        <taxon>Bacteria</taxon>
        <taxon>Bacillati</taxon>
        <taxon>Bacillota</taxon>
        <taxon>Clostridia</taxon>
        <taxon>Lachnospirales</taxon>
        <taxon>Lachnospiraceae</taxon>
        <taxon>Anaerobium</taxon>
    </lineage>
</organism>
<feature type="domain" description="Serpin" evidence="3">
    <location>
        <begin position="69"/>
        <end position="424"/>
    </location>
</feature>
<dbReference type="InterPro" id="IPR036186">
    <property type="entry name" value="Serpin_sf"/>
</dbReference>
<dbReference type="PANTHER" id="PTHR11461">
    <property type="entry name" value="SERINE PROTEASE INHIBITOR, SERPIN"/>
    <property type="match status" value="1"/>
</dbReference>